<organism evidence="1 2">
    <name type="scientific">Borrelia turicatae</name>
    <dbReference type="NCBI Taxonomy" id="142"/>
    <lineage>
        <taxon>Bacteria</taxon>
        <taxon>Pseudomonadati</taxon>
        <taxon>Spirochaetota</taxon>
        <taxon>Spirochaetia</taxon>
        <taxon>Spirochaetales</taxon>
        <taxon>Borreliaceae</taxon>
        <taxon>Borrelia</taxon>
    </lineage>
</organism>
<dbReference type="RefSeq" id="WP_011772608.1">
    <property type="nucleotide sequence ID" value="NZ_CP015629.1"/>
</dbReference>
<dbReference type="AlphaFoldDB" id="A0A172XBU3"/>
<proteinExistence type="predicted"/>
<sequence>MIKKIFLLLIINTSIHSRLITTSIEKRSSEATKKYSAFNLIIEEEYYTKHPKGTHEMQIYELTENFIKSIFRDKINYTAITPTYKEANKYLLQSEIIDKDFSKYKIFKIKAIDSIFKSSALIYTKKGFYKLELHIGNNNKNKLEIFNLNMSYFTKHLNEISNAMIFYKKY</sequence>
<name>A0A172XBU3_BORTU</name>
<protein>
    <submittedName>
        <fullName evidence="1">Uncharacterized protein</fullName>
    </submittedName>
</protein>
<evidence type="ECO:0000313" key="2">
    <source>
        <dbReference type="Proteomes" id="UP000264231"/>
    </source>
</evidence>
<dbReference type="OMA" id="THEIQIY"/>
<gene>
    <name evidence="1" type="ORF">A7978_03380</name>
</gene>
<accession>A0A172XBU3</accession>
<evidence type="ECO:0000313" key="1">
    <source>
        <dbReference type="EMBL" id="ANF34126.1"/>
    </source>
</evidence>
<dbReference type="EMBL" id="CP015629">
    <property type="protein sequence ID" value="ANF34126.1"/>
    <property type="molecule type" value="Genomic_DNA"/>
</dbReference>
<reference evidence="1 2" key="1">
    <citation type="submission" date="2016-05" db="EMBL/GenBank/DDBJ databases">
        <title>Chromosome and linear plasmid sequence of a 2015 human isolate of tick-borne relapsing fever spirochete, Borrelia turicatae.</title>
        <authorList>
            <person name="Kingry L.C."/>
            <person name="Dhwani B."/>
            <person name="Replogle A."/>
            <person name="Sexton C."/>
            <person name="Rowe L."/>
            <person name="Stermole B.M."/>
            <person name="Christensen A.M."/>
            <person name="Schriefer M.E."/>
        </authorList>
    </citation>
    <scope>NUCLEOTIDE SEQUENCE [LARGE SCALE GENOMIC DNA]</scope>
    <source>
        <strain evidence="1 2">BTE5EL</strain>
    </source>
</reference>
<dbReference type="Proteomes" id="UP000264231">
    <property type="component" value="Chromosome"/>
</dbReference>